<keyword evidence="9" id="KW-1185">Reference proteome</keyword>
<name>A0ABD6EG36_9BILA</name>
<dbReference type="Pfam" id="PF24598">
    <property type="entry name" value="DOP1_C"/>
    <property type="match status" value="1"/>
</dbReference>
<feature type="region of interest" description="Disordered" evidence="4">
    <location>
        <begin position="1684"/>
        <end position="1703"/>
    </location>
</feature>
<dbReference type="PANTHER" id="PTHR14042">
    <property type="entry name" value="DOPEY-RELATED"/>
    <property type="match status" value="1"/>
</dbReference>
<dbReference type="EMBL" id="JBGFUD010000951">
    <property type="protein sequence ID" value="MFH4975517.1"/>
    <property type="molecule type" value="Genomic_DNA"/>
</dbReference>
<dbReference type="InterPro" id="IPR040314">
    <property type="entry name" value="DOP1"/>
</dbReference>
<protein>
    <recommendedName>
        <fullName evidence="10">Protein pad-1</fullName>
    </recommendedName>
</protein>
<dbReference type="Pfam" id="PF04118">
    <property type="entry name" value="Dopey_N"/>
    <property type="match status" value="1"/>
</dbReference>
<evidence type="ECO:0000313" key="8">
    <source>
        <dbReference type="EMBL" id="MFH4975517.1"/>
    </source>
</evidence>
<gene>
    <name evidence="8" type="ORF">AB6A40_002226</name>
</gene>
<evidence type="ECO:0000256" key="2">
    <source>
        <dbReference type="ARBA" id="ARBA00022927"/>
    </source>
</evidence>
<feature type="domain" description="DOP1-like TPR" evidence="7">
    <location>
        <begin position="1269"/>
        <end position="1677"/>
    </location>
</feature>
<keyword evidence="2" id="KW-0653">Protein transport</keyword>
<evidence type="ECO:0000313" key="9">
    <source>
        <dbReference type="Proteomes" id="UP001608902"/>
    </source>
</evidence>
<feature type="domain" description="DOP1-like C-terminal" evidence="6">
    <location>
        <begin position="2097"/>
        <end position="2432"/>
    </location>
</feature>
<evidence type="ECO:0000256" key="1">
    <source>
        <dbReference type="ARBA" id="ARBA00022448"/>
    </source>
</evidence>
<evidence type="ECO:0000259" key="5">
    <source>
        <dbReference type="Pfam" id="PF04118"/>
    </source>
</evidence>
<dbReference type="GO" id="GO:0015031">
    <property type="term" value="P:protein transport"/>
    <property type="evidence" value="ECO:0007669"/>
    <property type="project" value="UniProtKB-KW"/>
</dbReference>
<evidence type="ECO:0000259" key="6">
    <source>
        <dbReference type="Pfam" id="PF24598"/>
    </source>
</evidence>
<proteinExistence type="inferred from homology"/>
<accession>A0ABD6EG36</accession>
<keyword evidence="1" id="KW-0813">Transport</keyword>
<comment type="similarity">
    <text evidence="3">Belongs to the DOP1 family.</text>
</comment>
<evidence type="ECO:0000256" key="4">
    <source>
        <dbReference type="SAM" id="MobiDB-lite"/>
    </source>
</evidence>
<feature type="compositionally biased region" description="Low complexity" evidence="4">
    <location>
        <begin position="1691"/>
        <end position="1702"/>
    </location>
</feature>
<feature type="compositionally biased region" description="Low complexity" evidence="4">
    <location>
        <begin position="449"/>
        <end position="462"/>
    </location>
</feature>
<feature type="domain" description="DOP1 N-terminal" evidence="5">
    <location>
        <begin position="27"/>
        <end position="312"/>
    </location>
</feature>
<comment type="caution">
    <text evidence="8">The sequence shown here is derived from an EMBL/GenBank/DDBJ whole genome shotgun (WGS) entry which is preliminary data.</text>
</comment>
<dbReference type="Pfam" id="PF24601">
    <property type="entry name" value="TPR_DOP1"/>
    <property type="match status" value="1"/>
</dbReference>
<feature type="compositionally biased region" description="Polar residues" evidence="4">
    <location>
        <begin position="2013"/>
        <end position="2036"/>
    </location>
</feature>
<evidence type="ECO:0000259" key="7">
    <source>
        <dbReference type="Pfam" id="PF24601"/>
    </source>
</evidence>
<feature type="compositionally biased region" description="Polar residues" evidence="4">
    <location>
        <begin position="2064"/>
        <end position="2088"/>
    </location>
</feature>
<feature type="region of interest" description="Disordered" evidence="4">
    <location>
        <begin position="427"/>
        <end position="465"/>
    </location>
</feature>
<dbReference type="PANTHER" id="PTHR14042:SF24">
    <property type="entry name" value="PROTEIN DOPEY-1 HOMOLOG"/>
    <property type="match status" value="1"/>
</dbReference>
<feature type="region of interest" description="Disordered" evidence="4">
    <location>
        <begin position="2013"/>
        <end position="2090"/>
    </location>
</feature>
<dbReference type="InterPro" id="IPR056459">
    <property type="entry name" value="TPR_DOP1"/>
</dbReference>
<reference evidence="8 9" key="1">
    <citation type="submission" date="2024-08" db="EMBL/GenBank/DDBJ databases">
        <title>Gnathostoma spinigerum genome.</title>
        <authorList>
            <person name="Gonzalez-Bertolin B."/>
            <person name="Monzon S."/>
            <person name="Zaballos A."/>
            <person name="Jimenez P."/>
            <person name="Dekumyoy P."/>
            <person name="Varona S."/>
            <person name="Cuesta I."/>
            <person name="Sumanam S."/>
            <person name="Adisakwattana P."/>
            <person name="Gasser R.B."/>
            <person name="Hernandez-Gonzalez A."/>
            <person name="Young N.D."/>
            <person name="Perteguer M.J."/>
        </authorList>
    </citation>
    <scope>NUCLEOTIDE SEQUENCE [LARGE SCALE GENOMIC DNA]</scope>
    <source>
        <strain evidence="8">AL3</strain>
        <tissue evidence="8">Liver</tissue>
    </source>
</reference>
<dbReference type="InterPro" id="IPR056457">
    <property type="entry name" value="DOP1_C"/>
</dbReference>
<dbReference type="Proteomes" id="UP001608902">
    <property type="component" value="Unassembled WGS sequence"/>
</dbReference>
<evidence type="ECO:0008006" key="10">
    <source>
        <dbReference type="Google" id="ProtNLM"/>
    </source>
</evidence>
<organism evidence="8 9">
    <name type="scientific">Gnathostoma spinigerum</name>
    <dbReference type="NCBI Taxonomy" id="75299"/>
    <lineage>
        <taxon>Eukaryota</taxon>
        <taxon>Metazoa</taxon>
        <taxon>Ecdysozoa</taxon>
        <taxon>Nematoda</taxon>
        <taxon>Chromadorea</taxon>
        <taxon>Rhabditida</taxon>
        <taxon>Spirurina</taxon>
        <taxon>Gnathostomatomorpha</taxon>
        <taxon>Gnathostomatoidea</taxon>
        <taxon>Gnathostomatidae</taxon>
        <taxon>Gnathostoma</taxon>
    </lineage>
</organism>
<sequence>MSSVLVGGTDATSSGGISQTPSWINSNKYRAYCASVDKALKAFETTNEWADLISALAKLSRVFHANAKFGDIPKPVTVAKRLSQCLHPALPHGVHLKALETYRQLFDILGQRSLPKLLYLFAVGLFPLMDHCGIKVKSELLSIFEQYLLPLGAALKPALPGFITGVLLGLEEGTEFYERSFNLLDQVQERVGSECFFACLWQAVLGSPSVRLPALIYVNAKFDRRKPMEDQIFIMGDHVDHMIAALCAAADDDGSTLVQRHLLDFLSSAFPLNSDHLVREDFVQLLRRCLFVVLRRDMSLNRRLYQWLLNKSNDNPLSILPVIGAEDQVDTSFFKTYALPFIREAIEEYLQLDTVEVAVGSTAWDGSKEHQIQFTEVRVCRLLLYFLDRPELGNLILQETFPMLLECCTKQDSRILEVMTEKNYQKSGPFDMTAPTSSVRLSHGDSGRRPSTVSRTSSSSKGSKIDSATLSECEDSLGYSKSKRLDEVCKTINLLTNSLDVGFVWSFLGARFKKLLLSKAVDEPNGVLDPECVTNETQRLKEDAQRRKNEEIDVFPTVVLFCLRTLELDSNGDIRGRHLPNLFVAIISSVVEKHISRIDVHNATQFLSVARAILMEINQSAVAVEAGLIMKQRRDPQSLSDVSETDSTRRQVILENGLDEQRQLESCLYECERLVAQTCEWYCDQRNPESLRMLEAVNSLFGDFADFPLYSFGPLPPSPLRRYVPISDHEYPDWLKGLLCVISPSLISGEKNIPNRILGVHWRDQTKSPMSSDVTDFFIRANTLGLIMYLYMRSASVAEQHAAIVSRHCRSLCSFNGFDSTGCSKNTTTVLLKPLLSDKDLKKLEEDAVFKKIGEMIWKQLDEDLSYSYHGTVSKLLILLHSRRSNEPSSDIEDLVVTDLTSSNKMTSIKAMQKFQAIWSLSRKSPEADICSCLTWKPFNRVVMILLGILAGDPISCENAELKSLVASWFIDCAKHNDLPKILQILGVMLLNPTTARISIQYISMHSRLSKEQLPNMPPGLCAVSLVTESGRQSLHHLCEDVSSVSVHSSRNVLEKSRYRDIFSMPGWLAEVKNRLLQSSEPEVADIEKPVVGQGHRRTMSLIPNFDEDNDSLGSASLDSVDQDVVDAMQHLIDLVCDEEESEMDANARFAGDQICSHGVISSDSYTDVIPQRDLESATDSAPISSSASQLHRMTNIPNTVPNVQQESLEASATSAVESVKRFKTGHRRQDSFHESIFTMSPQDLKLFDAAELPKSLSSEGDSKQPLCHELHAHMLLYIEGGQLTDLSRVEKVMRILISLMRTQRCFMASRLIVSCMTTCGTTPATQSSICESSTSQLVDLLTRHVRSILGQEFWATSDSEGAPIPEVMKNKQYTFLELFMTVSLYFLRSYYLNSPVSPVSDNDLRDLWKCKMAALEFLADLVREIIALVRENQSRSFVTYIYSTLQRVKLQKCLLHSLLTSVHNAKANSAPGDILPLSVDIIEFNNGSLCRADQFSALFSGYLRSLLDLTAVVIRLEYELKIGLREFTDAVPSVFYLDKLSVNHQILNSPQHRSALREPYVGIVELRMFLLTMLNALKRNSARHDLWFNFVVQILPYLDRSLSTVCVHIIEQLCKNLESSVNFAYNFPDEIFDIESGKEKQRNNANIVVAAEPYPPNYSLSALETLTALIHYCLLDNSTQTPASTLTNHPSQQTPTGSTSSLPISMISAIPGTRGATELFSSLFKVLSFSDSSPVNASTTLNKTDRSAGCWKQARTDILNAFPHALATICDVWSLVRKKDSVTHRLPTGNSEQVISLILDLLSPIAHSHQQAFLSALALVWLTRSSISPQRAGITRVDCDQASFVYTDAQLDVADLVLNIKVLSFDTLISAVGEALRESVNKANKPLPAPEQQNAFPTEVSLLELLHGCVRATDASSLPGYWSSFQTLFSESPVMNLSPRAVFLQFIILADFVKMVGSATIIEDKAISRGVQETCQKLTEAINIIVGWQLEQTTWLKRTLVVKQDAGFKSQESSPVTESATAGTSLNSSENTSFRGSMPSLVPSRISGFDPATQLPGPGAPGSTFSVSSEKRSSSNLRGSLKDSSSGTKRDPIYSTQALFLLADNLAELVDSICKSEDKERLLPILHSVWGNTLPYLRAKNARNARFFLAGSQLLASMSTFNYMRPVWRKTALDLLIDPAFFRMDIHSLRQWLIVIDHLMTHDKTSFKELLGRISTTQNSALTSLITSKEAEHEMRAQSLKRLAFVVFSSELDQYQAQLPEIQERLADSLRLSQVPMVHAQVFLCYRVLLIRLKPNHFVSMWPAMITELVHVLLQIEQQLIGTANVSDDLKCDRSDQWMALYLAACKLLETLCTLPSGYIAQFQMCHWAFVSSVAATNTDPFVPFTRRINDLLQKKCGKLTPNELKLMSASLISVKTLTNFGELRPFFYALANQNSTFSMTNQSRSEKVVFFLICFYYVSRNT</sequence>
<dbReference type="InterPro" id="IPR007249">
    <property type="entry name" value="DOP1_N"/>
</dbReference>
<evidence type="ECO:0000256" key="3">
    <source>
        <dbReference type="ARBA" id="ARBA00046326"/>
    </source>
</evidence>